<feature type="transmembrane region" description="Helical" evidence="2">
    <location>
        <begin position="227"/>
        <end position="248"/>
    </location>
</feature>
<evidence type="ECO:0000256" key="3">
    <source>
        <dbReference type="SAM" id="SignalP"/>
    </source>
</evidence>
<evidence type="ECO:0000256" key="2">
    <source>
        <dbReference type="SAM" id="Phobius"/>
    </source>
</evidence>
<evidence type="ECO:0000313" key="5">
    <source>
        <dbReference type="Proteomes" id="UP001432322"/>
    </source>
</evidence>
<evidence type="ECO:0000313" key="4">
    <source>
        <dbReference type="EMBL" id="GMT12278.1"/>
    </source>
</evidence>
<sequence length="398" mass="44501">MGRSIPLLLLLCAIQIAAHIPEPIDYCKIDSCTPSPECEQTGTRPANTSFTIKCASFDFMRVDNDYFPTSLYPSWECDSKLPGGFWTSGNITRPIAEVECLRQMPCTIATPLKSSCRSSISCDEINFHDLEGTKLHCPTKKHRLEISEDKDITNNFMTIVKCGSNGTWTGTSGITGKDAIIPPFANVRCVRDRTDEDRNVKNSEKVVQNPWDKAKAKREDKAMYCQFGFFALTIIGVLTAVPGIYSCIRWRRRINVKTADVHPQNELAPIAQEPSGGAAAQEVKKEDETAATGAVHKSEDGPRTMEQTAMPVSETFLEGKKDDEDFGRMDDEDYDTMTALDKYYTRADRHRFNIEDFSDDDLDEMSKTVVQSNYGKKTVKKNAHTDRAKAASKISKQS</sequence>
<protein>
    <submittedName>
        <fullName evidence="4">Uncharacterized protein</fullName>
    </submittedName>
</protein>
<organism evidence="4 5">
    <name type="scientific">Pristionchus fissidentatus</name>
    <dbReference type="NCBI Taxonomy" id="1538716"/>
    <lineage>
        <taxon>Eukaryota</taxon>
        <taxon>Metazoa</taxon>
        <taxon>Ecdysozoa</taxon>
        <taxon>Nematoda</taxon>
        <taxon>Chromadorea</taxon>
        <taxon>Rhabditida</taxon>
        <taxon>Rhabditina</taxon>
        <taxon>Diplogasteromorpha</taxon>
        <taxon>Diplogasteroidea</taxon>
        <taxon>Neodiplogasteridae</taxon>
        <taxon>Pristionchus</taxon>
    </lineage>
</organism>
<reference evidence="4" key="1">
    <citation type="submission" date="2023-10" db="EMBL/GenBank/DDBJ databases">
        <title>Genome assembly of Pristionchus species.</title>
        <authorList>
            <person name="Yoshida K."/>
            <person name="Sommer R.J."/>
        </authorList>
    </citation>
    <scope>NUCLEOTIDE SEQUENCE</scope>
    <source>
        <strain evidence="4">RS5133</strain>
    </source>
</reference>
<keyword evidence="2" id="KW-0812">Transmembrane</keyword>
<proteinExistence type="predicted"/>
<keyword evidence="2" id="KW-0472">Membrane</keyword>
<feature type="chain" id="PRO_5043842915" evidence="3">
    <location>
        <begin position="19"/>
        <end position="398"/>
    </location>
</feature>
<dbReference type="EMBL" id="BTSY01000001">
    <property type="protein sequence ID" value="GMT12278.1"/>
    <property type="molecule type" value="Genomic_DNA"/>
</dbReference>
<dbReference type="AlphaFoldDB" id="A0AAV5V1H8"/>
<feature type="region of interest" description="Disordered" evidence="1">
    <location>
        <begin position="269"/>
        <end position="305"/>
    </location>
</feature>
<accession>A0AAV5V1H8</accession>
<feature type="region of interest" description="Disordered" evidence="1">
    <location>
        <begin position="375"/>
        <end position="398"/>
    </location>
</feature>
<name>A0AAV5V1H8_9BILA</name>
<feature type="non-terminal residue" evidence="4">
    <location>
        <position position="398"/>
    </location>
</feature>
<keyword evidence="2" id="KW-1133">Transmembrane helix</keyword>
<comment type="caution">
    <text evidence="4">The sequence shown here is derived from an EMBL/GenBank/DDBJ whole genome shotgun (WGS) entry which is preliminary data.</text>
</comment>
<evidence type="ECO:0000256" key="1">
    <source>
        <dbReference type="SAM" id="MobiDB-lite"/>
    </source>
</evidence>
<gene>
    <name evidence="4" type="ORF">PFISCL1PPCAC_3575</name>
</gene>
<feature type="signal peptide" evidence="3">
    <location>
        <begin position="1"/>
        <end position="18"/>
    </location>
</feature>
<keyword evidence="5" id="KW-1185">Reference proteome</keyword>
<keyword evidence="3" id="KW-0732">Signal</keyword>
<dbReference type="Proteomes" id="UP001432322">
    <property type="component" value="Unassembled WGS sequence"/>
</dbReference>